<dbReference type="EMBL" id="SDMQ01000013">
    <property type="protein sequence ID" value="TBT83232.1"/>
    <property type="molecule type" value="Genomic_DNA"/>
</dbReference>
<dbReference type="PROSITE" id="PS51066">
    <property type="entry name" value="ZF_FPG_2"/>
    <property type="match status" value="1"/>
</dbReference>
<dbReference type="InterPro" id="IPR000214">
    <property type="entry name" value="Znf_DNA_glyclase/AP_lyase"/>
</dbReference>
<feature type="domain" description="FPG-type" evidence="2">
    <location>
        <begin position="74"/>
        <end position="108"/>
    </location>
</feature>
<dbReference type="Pfam" id="PF06827">
    <property type="entry name" value="zf-FPG_IleRS"/>
    <property type="match status" value="1"/>
</dbReference>
<dbReference type="GO" id="GO:0008270">
    <property type="term" value="F:zinc ion binding"/>
    <property type="evidence" value="ECO:0007669"/>
    <property type="project" value="UniProtKB-KW"/>
</dbReference>
<evidence type="ECO:0000259" key="2">
    <source>
        <dbReference type="PROSITE" id="PS51066"/>
    </source>
</evidence>
<proteinExistence type="predicted"/>
<keyword evidence="4" id="KW-1185">Reference proteome</keyword>
<accession>A0A4Q9KBT7</accession>
<dbReference type="AlphaFoldDB" id="A0A4Q9KBT7"/>
<dbReference type="SUPFAM" id="SSF57716">
    <property type="entry name" value="Glucocorticoid receptor-like (DNA-binding domain)"/>
    <property type="match status" value="1"/>
</dbReference>
<keyword evidence="1" id="KW-0479">Metal-binding</keyword>
<dbReference type="Proteomes" id="UP000292373">
    <property type="component" value="Unassembled WGS sequence"/>
</dbReference>
<dbReference type="GO" id="GO:0016799">
    <property type="term" value="F:hydrolase activity, hydrolyzing N-glycosyl compounds"/>
    <property type="evidence" value="ECO:0007669"/>
    <property type="project" value="InterPro"/>
</dbReference>
<comment type="caution">
    <text evidence="3">The sequence shown here is derived from an EMBL/GenBank/DDBJ whole genome shotgun (WGS) entry which is preliminary data.</text>
</comment>
<reference evidence="3 4" key="1">
    <citation type="submission" date="2019-01" db="EMBL/GenBank/DDBJ databases">
        <title>Lactibacter flavus gen. nov., sp. nov., a novel bacterium of the family Propionibacteriaceae isolated from raw milk and dairy products.</title>
        <authorList>
            <person name="Huptas C."/>
            <person name="Wenning M."/>
            <person name="Breitenwieser F."/>
            <person name="Doll E."/>
            <person name="Von Neubeck M."/>
            <person name="Busse H.-J."/>
            <person name="Scherer S."/>
        </authorList>
    </citation>
    <scope>NUCLEOTIDE SEQUENCE [LARGE SCALE GENOMIC DNA]</scope>
    <source>
        <strain evidence="3 4">KCTC 33808</strain>
    </source>
</reference>
<dbReference type="GO" id="GO:0003906">
    <property type="term" value="F:DNA-(apurinic or apyrimidinic site) endonuclease activity"/>
    <property type="evidence" value="ECO:0007669"/>
    <property type="project" value="InterPro"/>
</dbReference>
<evidence type="ECO:0000256" key="1">
    <source>
        <dbReference type="PROSITE-ProRule" id="PRU00391"/>
    </source>
</evidence>
<protein>
    <recommendedName>
        <fullName evidence="2">FPG-type domain-containing protein</fullName>
    </recommendedName>
</protein>
<gene>
    <name evidence="3" type="ORF">ET989_12220</name>
</gene>
<dbReference type="GO" id="GO:0006284">
    <property type="term" value="P:base-excision repair"/>
    <property type="evidence" value="ECO:0007669"/>
    <property type="project" value="InterPro"/>
</dbReference>
<dbReference type="OrthoDB" id="9800855at2"/>
<sequence>MRRAASRRSAGWSADMTTMLGGSTLTGPHAHRRLMPRADWSDAGWIIAHPDQVAEAKRLLARGEEVPRWAKRYAVYRRRGLPCPRCGTPVASERLGLQTMYWCPGCQEYP</sequence>
<organism evidence="3 4">
    <name type="scientific">Propioniciclava sinopodophylli</name>
    <dbReference type="NCBI Taxonomy" id="1837344"/>
    <lineage>
        <taxon>Bacteria</taxon>
        <taxon>Bacillati</taxon>
        <taxon>Actinomycetota</taxon>
        <taxon>Actinomycetes</taxon>
        <taxon>Propionibacteriales</taxon>
        <taxon>Propionibacteriaceae</taxon>
        <taxon>Propioniciclava</taxon>
    </lineage>
</organism>
<name>A0A4Q9KBT7_9ACTN</name>
<keyword evidence="1" id="KW-0862">Zinc</keyword>
<evidence type="ECO:0000313" key="3">
    <source>
        <dbReference type="EMBL" id="TBT83232.1"/>
    </source>
</evidence>
<dbReference type="Gene3D" id="1.10.8.50">
    <property type="match status" value="1"/>
</dbReference>
<keyword evidence="1" id="KW-0863">Zinc-finger</keyword>
<evidence type="ECO:0000313" key="4">
    <source>
        <dbReference type="Proteomes" id="UP000292373"/>
    </source>
</evidence>
<dbReference type="InterPro" id="IPR010663">
    <property type="entry name" value="Znf_FPG/IleRS"/>
</dbReference>